<dbReference type="EMBL" id="BKAU01000005">
    <property type="protein sequence ID" value="GEP97520.1"/>
    <property type="molecule type" value="Genomic_DNA"/>
</dbReference>
<accession>A0A512RPA1</accession>
<dbReference type="Proteomes" id="UP000321436">
    <property type="component" value="Unassembled WGS sequence"/>
</dbReference>
<evidence type="ECO:0000313" key="1">
    <source>
        <dbReference type="EMBL" id="GEP97520.1"/>
    </source>
</evidence>
<keyword evidence="2" id="KW-1185">Reference proteome</keyword>
<evidence type="ECO:0000313" key="2">
    <source>
        <dbReference type="Proteomes" id="UP000321436"/>
    </source>
</evidence>
<organism evidence="1 2">
    <name type="scientific">Chitinophaga cymbidii</name>
    <dbReference type="NCBI Taxonomy" id="1096750"/>
    <lineage>
        <taxon>Bacteria</taxon>
        <taxon>Pseudomonadati</taxon>
        <taxon>Bacteroidota</taxon>
        <taxon>Chitinophagia</taxon>
        <taxon>Chitinophagales</taxon>
        <taxon>Chitinophagaceae</taxon>
        <taxon>Chitinophaga</taxon>
    </lineage>
</organism>
<comment type="caution">
    <text evidence="1">The sequence shown here is derived from an EMBL/GenBank/DDBJ whole genome shotgun (WGS) entry which is preliminary data.</text>
</comment>
<sequence length="70" mass="7673">MFFLGAREVIAAKTGMTDFQLLTRAAQKVETAIGETGRFAGTAKHTYANNLLTVIKVYTEIEDCNSISML</sequence>
<reference evidence="1 2" key="1">
    <citation type="submission" date="2019-07" db="EMBL/GenBank/DDBJ databases">
        <title>Whole genome shotgun sequence of Chitinophaga cymbidii NBRC 109752.</title>
        <authorList>
            <person name="Hosoyama A."/>
            <person name="Uohara A."/>
            <person name="Ohji S."/>
            <person name="Ichikawa N."/>
        </authorList>
    </citation>
    <scope>NUCLEOTIDE SEQUENCE [LARGE SCALE GENOMIC DNA]</scope>
    <source>
        <strain evidence="1 2">NBRC 109752</strain>
    </source>
</reference>
<name>A0A512RPA1_9BACT</name>
<protein>
    <submittedName>
        <fullName evidence="1">Uncharacterized protein</fullName>
    </submittedName>
</protein>
<proteinExistence type="predicted"/>
<dbReference type="AlphaFoldDB" id="A0A512RPA1"/>
<gene>
    <name evidence="1" type="ORF">CCY01nite_37800</name>
</gene>